<proteinExistence type="predicted"/>
<dbReference type="OrthoDB" id="7839304at2759"/>
<feature type="transmembrane region" description="Helical" evidence="1">
    <location>
        <begin position="15"/>
        <end position="37"/>
    </location>
</feature>
<evidence type="ECO:0000313" key="3">
    <source>
        <dbReference type="EMBL" id="KPU76222.1"/>
    </source>
</evidence>
<dbReference type="EMBL" id="CH902619">
    <property type="protein sequence ID" value="KPU76221.1"/>
    <property type="molecule type" value="Genomic_DNA"/>
</dbReference>
<keyword evidence="1" id="KW-0812">Transmembrane</keyword>
<evidence type="ECO:0000313" key="2">
    <source>
        <dbReference type="EMBL" id="KPU76221.1"/>
    </source>
</evidence>
<keyword evidence="1" id="KW-0472">Membrane</keyword>
<protein>
    <submittedName>
        <fullName evidence="2">Uncharacterized protein, isoform B</fullName>
    </submittedName>
    <submittedName>
        <fullName evidence="3">Uncharacterized protein, isoform C</fullName>
    </submittedName>
</protein>
<reference evidence="3" key="3">
    <citation type="submission" date="2015-10" db="EMBL/GenBank/DDBJ databases">
        <authorList>
            <consortium name="FlyBase"/>
        </authorList>
    </citation>
    <scope>NUCLEOTIDE SEQUENCE</scope>
    <source>
        <strain evidence="3">TSC#14024-0371.13</strain>
    </source>
</reference>
<sequence>MGLVTKFFYCIELKFAVVIIGFVDIILSVLCGCYLPWLRRVVEADYESWTEATAGFFKKSVEDMYVNRFGYTMYVFLLVVLVLHVGACILLIVSADSSQKLMIAPYIATALMRFVLLLLIVTWIATKSFDCTTSYWLIGLSLAPAGYFWLTVVSWYMENDS</sequence>
<dbReference type="KEGG" id="dan:6495808"/>
<keyword evidence="4" id="KW-1185">Reference proteome</keyword>
<evidence type="ECO:0000256" key="1">
    <source>
        <dbReference type="SAM" id="Phobius"/>
    </source>
</evidence>
<reference evidence="3" key="2">
    <citation type="journal article" date="2008" name="Bioinformatics">
        <title>Assembly reconciliation.</title>
        <authorList>
            <person name="Zimin A.V."/>
            <person name="Smith D.R."/>
            <person name="Sutton G."/>
            <person name="Yorke J.A."/>
        </authorList>
    </citation>
    <scope>NUCLEOTIDE SEQUENCE</scope>
    <source>
        <strain evidence="3">TSC#14024-0371.13</strain>
    </source>
</reference>
<dbReference type="Proteomes" id="UP000007801">
    <property type="component" value="Unassembled WGS sequence"/>
</dbReference>
<accession>A0A0P9BXK1</accession>
<feature type="transmembrane region" description="Helical" evidence="1">
    <location>
        <begin position="136"/>
        <end position="157"/>
    </location>
</feature>
<name>A0A0P9BXK1_DROAN</name>
<organism evidence="3 4">
    <name type="scientific">Drosophila ananassae</name>
    <name type="common">Fruit fly</name>
    <dbReference type="NCBI Taxonomy" id="7217"/>
    <lineage>
        <taxon>Eukaryota</taxon>
        <taxon>Metazoa</taxon>
        <taxon>Ecdysozoa</taxon>
        <taxon>Arthropoda</taxon>
        <taxon>Hexapoda</taxon>
        <taxon>Insecta</taxon>
        <taxon>Pterygota</taxon>
        <taxon>Neoptera</taxon>
        <taxon>Endopterygota</taxon>
        <taxon>Diptera</taxon>
        <taxon>Brachycera</taxon>
        <taxon>Muscomorpha</taxon>
        <taxon>Ephydroidea</taxon>
        <taxon>Drosophilidae</taxon>
        <taxon>Drosophila</taxon>
        <taxon>Sophophora</taxon>
    </lineage>
</organism>
<dbReference type="EMBL" id="CH902619">
    <property type="protein sequence ID" value="KPU76222.1"/>
    <property type="molecule type" value="Genomic_DNA"/>
</dbReference>
<evidence type="ECO:0000313" key="4">
    <source>
        <dbReference type="Proteomes" id="UP000007801"/>
    </source>
</evidence>
<dbReference type="GeneID" id="6495808"/>
<gene>
    <name evidence="3" type="primary">Dana\GF12964</name>
    <name evidence="3" type="synonym">dana_GLEANR_12981</name>
    <name evidence="3" type="ORF">GF12964</name>
</gene>
<keyword evidence="1" id="KW-1133">Transmembrane helix</keyword>
<reference evidence="3 4" key="1">
    <citation type="journal article" date="2007" name="Nature">
        <title>Evolution of genes and genomes on the Drosophila phylogeny.</title>
        <authorList>
            <consortium name="Drosophila 12 Genomes Consortium"/>
            <person name="Clark A.G."/>
            <person name="Eisen M.B."/>
            <person name="Smith D.R."/>
            <person name="Bergman C.M."/>
            <person name="Oliver B."/>
            <person name="Markow T.A."/>
            <person name="Kaufman T.C."/>
            <person name="Kellis M."/>
            <person name="Gelbart W."/>
            <person name="Iyer V.N."/>
            <person name="Pollard D.A."/>
            <person name="Sackton T.B."/>
            <person name="Larracuente A.M."/>
            <person name="Singh N.D."/>
            <person name="Abad J.P."/>
            <person name="Abt D.N."/>
            <person name="Adryan B."/>
            <person name="Aguade M."/>
            <person name="Akashi H."/>
            <person name="Anderson W.W."/>
            <person name="Aquadro C.F."/>
            <person name="Ardell D.H."/>
            <person name="Arguello R."/>
            <person name="Artieri C.G."/>
            <person name="Barbash D.A."/>
            <person name="Barker D."/>
            <person name="Barsanti P."/>
            <person name="Batterham P."/>
            <person name="Batzoglou S."/>
            <person name="Begun D."/>
            <person name="Bhutkar A."/>
            <person name="Blanco E."/>
            <person name="Bosak S.A."/>
            <person name="Bradley R.K."/>
            <person name="Brand A.D."/>
            <person name="Brent M.R."/>
            <person name="Brooks A.N."/>
            <person name="Brown R.H."/>
            <person name="Butlin R.K."/>
            <person name="Caggese C."/>
            <person name="Calvi B.R."/>
            <person name="Bernardo de Carvalho A."/>
            <person name="Caspi A."/>
            <person name="Castrezana S."/>
            <person name="Celniker S.E."/>
            <person name="Chang J.L."/>
            <person name="Chapple C."/>
            <person name="Chatterji S."/>
            <person name="Chinwalla A."/>
            <person name="Civetta A."/>
            <person name="Clifton S.W."/>
            <person name="Comeron J.M."/>
            <person name="Costello J.C."/>
            <person name="Coyne J.A."/>
            <person name="Daub J."/>
            <person name="David R.G."/>
            <person name="Delcher A.L."/>
            <person name="Delehaunty K."/>
            <person name="Do C.B."/>
            <person name="Ebling H."/>
            <person name="Edwards K."/>
            <person name="Eickbush T."/>
            <person name="Evans J.D."/>
            <person name="Filipski A."/>
            <person name="Findeiss S."/>
            <person name="Freyhult E."/>
            <person name="Fulton L."/>
            <person name="Fulton R."/>
            <person name="Garcia A.C."/>
            <person name="Gardiner A."/>
            <person name="Garfield D.A."/>
            <person name="Garvin B.E."/>
            <person name="Gibson G."/>
            <person name="Gilbert D."/>
            <person name="Gnerre S."/>
            <person name="Godfrey J."/>
            <person name="Good R."/>
            <person name="Gotea V."/>
            <person name="Gravely B."/>
            <person name="Greenberg A.J."/>
            <person name="Griffiths-Jones S."/>
            <person name="Gross S."/>
            <person name="Guigo R."/>
            <person name="Gustafson E.A."/>
            <person name="Haerty W."/>
            <person name="Hahn M.W."/>
            <person name="Halligan D.L."/>
            <person name="Halpern A.L."/>
            <person name="Halter G.M."/>
            <person name="Han M.V."/>
            <person name="Heger A."/>
            <person name="Hillier L."/>
            <person name="Hinrichs A.S."/>
            <person name="Holmes I."/>
            <person name="Hoskins R.A."/>
            <person name="Hubisz M.J."/>
            <person name="Hultmark D."/>
            <person name="Huntley M.A."/>
            <person name="Jaffe D.B."/>
            <person name="Jagadeeshan S."/>
            <person name="Jeck W.R."/>
            <person name="Johnson J."/>
            <person name="Jones C.D."/>
            <person name="Jordan W.C."/>
            <person name="Karpen G.H."/>
            <person name="Kataoka E."/>
            <person name="Keightley P.D."/>
            <person name="Kheradpour P."/>
            <person name="Kirkness E.F."/>
            <person name="Koerich L.B."/>
            <person name="Kristiansen K."/>
            <person name="Kudrna D."/>
            <person name="Kulathinal R.J."/>
            <person name="Kumar S."/>
            <person name="Kwok R."/>
            <person name="Lander E."/>
            <person name="Langley C.H."/>
            <person name="Lapoint R."/>
            <person name="Lazzaro B.P."/>
            <person name="Lee S.J."/>
            <person name="Levesque L."/>
            <person name="Li R."/>
            <person name="Lin C.F."/>
            <person name="Lin M.F."/>
            <person name="Lindblad-Toh K."/>
            <person name="Llopart A."/>
            <person name="Long M."/>
            <person name="Low L."/>
            <person name="Lozovsky E."/>
            <person name="Lu J."/>
            <person name="Luo M."/>
            <person name="Machado C.A."/>
            <person name="Makalowski W."/>
            <person name="Marzo M."/>
            <person name="Matsuda M."/>
            <person name="Matzkin L."/>
            <person name="McAllister B."/>
            <person name="McBride C.S."/>
            <person name="McKernan B."/>
            <person name="McKernan K."/>
            <person name="Mendez-Lago M."/>
            <person name="Minx P."/>
            <person name="Mollenhauer M.U."/>
            <person name="Montooth K."/>
            <person name="Mount S.M."/>
            <person name="Mu X."/>
            <person name="Myers E."/>
            <person name="Negre B."/>
            <person name="Newfeld S."/>
            <person name="Nielsen R."/>
            <person name="Noor M.A."/>
            <person name="O'Grady P."/>
            <person name="Pachter L."/>
            <person name="Papaceit M."/>
            <person name="Parisi M.J."/>
            <person name="Parisi M."/>
            <person name="Parts L."/>
            <person name="Pedersen J.S."/>
            <person name="Pesole G."/>
            <person name="Phillippy A.M."/>
            <person name="Ponting C.P."/>
            <person name="Pop M."/>
            <person name="Porcelli D."/>
            <person name="Powell J.R."/>
            <person name="Prohaska S."/>
            <person name="Pruitt K."/>
            <person name="Puig M."/>
            <person name="Quesneville H."/>
            <person name="Ram K.R."/>
            <person name="Rand D."/>
            <person name="Rasmussen M.D."/>
            <person name="Reed L.K."/>
            <person name="Reenan R."/>
            <person name="Reily A."/>
            <person name="Remington K.A."/>
            <person name="Rieger T.T."/>
            <person name="Ritchie M.G."/>
            <person name="Robin C."/>
            <person name="Rogers Y.H."/>
            <person name="Rohde C."/>
            <person name="Rozas J."/>
            <person name="Rubenfield M.J."/>
            <person name="Ruiz A."/>
            <person name="Russo S."/>
            <person name="Salzberg S.L."/>
            <person name="Sanchez-Gracia A."/>
            <person name="Saranga D.J."/>
            <person name="Sato H."/>
            <person name="Schaeffer S.W."/>
            <person name="Schatz M.C."/>
            <person name="Schlenke T."/>
            <person name="Schwartz R."/>
            <person name="Segarra C."/>
            <person name="Singh R.S."/>
            <person name="Sirot L."/>
            <person name="Sirota M."/>
            <person name="Sisneros N.B."/>
            <person name="Smith C.D."/>
            <person name="Smith T.F."/>
            <person name="Spieth J."/>
            <person name="Stage D.E."/>
            <person name="Stark A."/>
            <person name="Stephan W."/>
            <person name="Strausberg R.L."/>
            <person name="Strempel S."/>
            <person name="Sturgill D."/>
            <person name="Sutton G."/>
            <person name="Sutton G.G."/>
            <person name="Tao W."/>
            <person name="Teichmann S."/>
            <person name="Tobari Y.N."/>
            <person name="Tomimura Y."/>
            <person name="Tsolas J.M."/>
            <person name="Valente V.L."/>
            <person name="Venter E."/>
            <person name="Venter J.C."/>
            <person name="Vicario S."/>
            <person name="Vieira F.G."/>
            <person name="Vilella A.J."/>
            <person name="Villasante A."/>
            <person name="Walenz B."/>
            <person name="Wang J."/>
            <person name="Wasserman M."/>
            <person name="Watts T."/>
            <person name="Wilson D."/>
            <person name="Wilson R.K."/>
            <person name="Wing R.A."/>
            <person name="Wolfner M.F."/>
            <person name="Wong A."/>
            <person name="Wong G.K."/>
            <person name="Wu C.I."/>
            <person name="Wu G."/>
            <person name="Yamamoto D."/>
            <person name="Yang H.P."/>
            <person name="Yang S.P."/>
            <person name="Yorke J.A."/>
            <person name="Yoshida K."/>
            <person name="Zdobnov E."/>
            <person name="Zhang P."/>
            <person name="Zhang Y."/>
            <person name="Zimin A.V."/>
            <person name="Baldwin J."/>
            <person name="Abdouelleil A."/>
            <person name="Abdulkadir J."/>
            <person name="Abebe A."/>
            <person name="Abera B."/>
            <person name="Abreu J."/>
            <person name="Acer S.C."/>
            <person name="Aftuck L."/>
            <person name="Alexander A."/>
            <person name="An P."/>
            <person name="Anderson E."/>
            <person name="Anderson S."/>
            <person name="Arachi H."/>
            <person name="Azer M."/>
            <person name="Bachantsang P."/>
            <person name="Barry A."/>
            <person name="Bayul T."/>
            <person name="Berlin A."/>
            <person name="Bessette D."/>
            <person name="Bloom T."/>
            <person name="Blye J."/>
            <person name="Boguslavskiy L."/>
            <person name="Bonnet C."/>
            <person name="Boukhgalter B."/>
            <person name="Bourzgui I."/>
            <person name="Brown A."/>
            <person name="Cahill P."/>
            <person name="Channer S."/>
            <person name="Cheshatsang Y."/>
            <person name="Chuda L."/>
            <person name="Citroen M."/>
            <person name="Collymore A."/>
            <person name="Cooke P."/>
            <person name="Costello M."/>
            <person name="D'Aco K."/>
            <person name="Daza R."/>
            <person name="De Haan G."/>
            <person name="DeGray S."/>
            <person name="DeMaso C."/>
            <person name="Dhargay N."/>
            <person name="Dooley K."/>
            <person name="Dooley E."/>
            <person name="Doricent M."/>
            <person name="Dorje P."/>
            <person name="Dorjee K."/>
            <person name="Dupes A."/>
            <person name="Elong R."/>
            <person name="Falk J."/>
            <person name="Farina A."/>
            <person name="Faro S."/>
            <person name="Ferguson D."/>
            <person name="Fisher S."/>
            <person name="Foley C.D."/>
            <person name="Franke A."/>
            <person name="Friedrich D."/>
            <person name="Gadbois L."/>
            <person name="Gearin G."/>
            <person name="Gearin C.R."/>
            <person name="Giannoukos G."/>
            <person name="Goode T."/>
            <person name="Graham J."/>
            <person name="Grandbois E."/>
            <person name="Grewal S."/>
            <person name="Gyaltsen K."/>
            <person name="Hafez N."/>
            <person name="Hagos B."/>
            <person name="Hall J."/>
            <person name="Henson C."/>
            <person name="Hollinger A."/>
            <person name="Honan T."/>
            <person name="Huard M.D."/>
            <person name="Hughes L."/>
            <person name="Hurhula B."/>
            <person name="Husby M.E."/>
            <person name="Kamat A."/>
            <person name="Kanga B."/>
            <person name="Kashin S."/>
            <person name="Khazanovich D."/>
            <person name="Kisner P."/>
            <person name="Lance K."/>
            <person name="Lara M."/>
            <person name="Lee W."/>
            <person name="Lennon N."/>
            <person name="Letendre F."/>
            <person name="LeVine R."/>
            <person name="Lipovsky A."/>
            <person name="Liu X."/>
            <person name="Liu J."/>
            <person name="Liu S."/>
            <person name="Lokyitsang T."/>
            <person name="Lokyitsang Y."/>
            <person name="Lubonja R."/>
            <person name="Lui A."/>
            <person name="MacDonald P."/>
            <person name="Magnisalis V."/>
            <person name="Maru K."/>
            <person name="Matthews C."/>
            <person name="McCusker W."/>
            <person name="McDonough S."/>
            <person name="Mehta T."/>
            <person name="Meldrim J."/>
            <person name="Meneus L."/>
            <person name="Mihai O."/>
            <person name="Mihalev A."/>
            <person name="Mihova T."/>
            <person name="Mittelman R."/>
            <person name="Mlenga V."/>
            <person name="Montmayeur A."/>
            <person name="Mulrain L."/>
            <person name="Navidi A."/>
            <person name="Naylor J."/>
            <person name="Negash T."/>
            <person name="Nguyen T."/>
            <person name="Nguyen N."/>
            <person name="Nicol R."/>
            <person name="Norbu C."/>
            <person name="Norbu N."/>
            <person name="Novod N."/>
            <person name="O'Neill B."/>
            <person name="Osman S."/>
            <person name="Markiewicz E."/>
            <person name="Oyono O.L."/>
            <person name="Patti C."/>
            <person name="Phunkhang P."/>
            <person name="Pierre F."/>
            <person name="Priest M."/>
            <person name="Raghuraman S."/>
            <person name="Rege F."/>
            <person name="Reyes R."/>
            <person name="Rise C."/>
            <person name="Rogov P."/>
            <person name="Ross K."/>
            <person name="Ryan E."/>
            <person name="Settipalli S."/>
            <person name="Shea T."/>
            <person name="Sherpa N."/>
            <person name="Shi L."/>
            <person name="Shih D."/>
            <person name="Sparrow T."/>
            <person name="Spaulding J."/>
            <person name="Stalker J."/>
            <person name="Stange-Thomann N."/>
            <person name="Stavropoulos S."/>
            <person name="Stone C."/>
            <person name="Strader C."/>
            <person name="Tesfaye S."/>
            <person name="Thomson T."/>
            <person name="Thoulutsang Y."/>
            <person name="Thoulutsang D."/>
            <person name="Topham K."/>
            <person name="Topping I."/>
            <person name="Tsamla T."/>
            <person name="Vassiliev H."/>
            <person name="Vo A."/>
            <person name="Wangchuk T."/>
            <person name="Wangdi T."/>
            <person name="Weiand M."/>
            <person name="Wilkinson J."/>
            <person name="Wilson A."/>
            <person name="Yadav S."/>
            <person name="Young G."/>
            <person name="Yu Q."/>
            <person name="Zembek L."/>
            <person name="Zhong D."/>
            <person name="Zimmer A."/>
            <person name="Zwirko Z."/>
            <person name="Jaffe D.B."/>
            <person name="Alvarez P."/>
            <person name="Brockman W."/>
            <person name="Butler J."/>
            <person name="Chin C."/>
            <person name="Gnerre S."/>
            <person name="Grabherr M."/>
            <person name="Kleber M."/>
            <person name="Mauceli E."/>
            <person name="MacCallum I."/>
        </authorList>
    </citation>
    <scope>NUCLEOTIDE SEQUENCE [LARGE SCALE GENOMIC DNA]</scope>
    <source>
        <strain evidence="3">TSC#14024-0371.13</strain>
        <strain evidence="4">Tucson 14024-0371.13</strain>
    </source>
</reference>
<dbReference type="AlphaFoldDB" id="A0A0P9BXK1"/>
<feature type="transmembrane region" description="Helical" evidence="1">
    <location>
        <begin position="105"/>
        <end position="124"/>
    </location>
</feature>
<feature type="transmembrane region" description="Helical" evidence="1">
    <location>
        <begin position="71"/>
        <end position="93"/>
    </location>
</feature>